<gene>
    <name evidence="2" type="ORF">IE877_19715</name>
</gene>
<dbReference type="PANTHER" id="PTHR35841:SF1">
    <property type="entry name" value="PHOSPHONATES-BINDING PERIPLASMIC PROTEIN"/>
    <property type="match status" value="1"/>
</dbReference>
<keyword evidence="3" id="KW-1185">Reference proteome</keyword>
<evidence type="ECO:0000313" key="2">
    <source>
        <dbReference type="EMBL" id="MBD9358071.1"/>
    </source>
</evidence>
<protein>
    <submittedName>
        <fullName evidence="2">Phosphate/phosphite/phosphonate ABC transporter substrate-binding protein</fullName>
    </submittedName>
</protein>
<dbReference type="PANTHER" id="PTHR35841">
    <property type="entry name" value="PHOSPHONATES-BINDING PERIPLASMIC PROTEIN"/>
    <property type="match status" value="1"/>
</dbReference>
<dbReference type="EMBL" id="JACXSS010000001">
    <property type="protein sequence ID" value="MBD9358071.1"/>
    <property type="molecule type" value="Genomic_DNA"/>
</dbReference>
<dbReference type="Pfam" id="PF12974">
    <property type="entry name" value="Phosphonate-bd"/>
    <property type="match status" value="1"/>
</dbReference>
<organism evidence="2 3">
    <name type="scientific">Methylomonas albis</name>
    <dbReference type="NCBI Taxonomy" id="1854563"/>
    <lineage>
        <taxon>Bacteria</taxon>
        <taxon>Pseudomonadati</taxon>
        <taxon>Pseudomonadota</taxon>
        <taxon>Gammaproteobacteria</taxon>
        <taxon>Methylococcales</taxon>
        <taxon>Methylococcaceae</taxon>
        <taxon>Methylomonas</taxon>
    </lineage>
</organism>
<name>A0ABR9D5L6_9GAMM</name>
<evidence type="ECO:0000256" key="1">
    <source>
        <dbReference type="SAM" id="SignalP"/>
    </source>
</evidence>
<dbReference type="Proteomes" id="UP000652176">
    <property type="component" value="Unassembled WGS sequence"/>
</dbReference>
<proteinExistence type="predicted"/>
<comment type="caution">
    <text evidence="2">The sequence shown here is derived from an EMBL/GenBank/DDBJ whole genome shotgun (WGS) entry which is preliminary data.</text>
</comment>
<dbReference type="SUPFAM" id="SSF53850">
    <property type="entry name" value="Periplasmic binding protein-like II"/>
    <property type="match status" value="1"/>
</dbReference>
<feature type="chain" id="PRO_5047485257" evidence="1">
    <location>
        <begin position="24"/>
        <end position="328"/>
    </location>
</feature>
<accession>A0ABR9D5L6</accession>
<reference evidence="2 3" key="1">
    <citation type="submission" date="2020-09" db="EMBL/GenBank/DDBJ databases">
        <title>Methylomonas albis sp. nov. and Methylomonas fluvii sp. nov.: Two cold-adapted methanotrophs from the River Elbe and an amended description of Methylovulum psychrotolerans strain Eb1.</title>
        <authorList>
            <person name="Bussmann I.K."/>
            <person name="Klings K.-W."/>
            <person name="Warnstedt J."/>
            <person name="Hoppert M."/>
            <person name="Saborowski A."/>
            <person name="Horn F."/>
            <person name="Liebner S."/>
        </authorList>
    </citation>
    <scope>NUCLEOTIDE SEQUENCE [LARGE SCALE GENOMIC DNA]</scope>
    <source>
        <strain evidence="2 3">EbA</strain>
    </source>
</reference>
<keyword evidence="1" id="KW-0732">Signal</keyword>
<dbReference type="Gene3D" id="3.40.190.10">
    <property type="entry name" value="Periplasmic binding protein-like II"/>
    <property type="match status" value="2"/>
</dbReference>
<evidence type="ECO:0000313" key="3">
    <source>
        <dbReference type="Proteomes" id="UP000652176"/>
    </source>
</evidence>
<feature type="signal peptide" evidence="1">
    <location>
        <begin position="1"/>
        <end position="23"/>
    </location>
</feature>
<sequence length="328" mass="37163">MSISNVCKYFLLLWVLVCQPAGAEDVGAEHSATLVDWLSWQWQRFSKLTTSDSYSPSVSDRSQQARKEYIVGVHPLHNPKRLFAVYGPIVDRINSDLPDVTVRLEASRNYEEFDKKLYSGHFDFAMPNPYQTVRSLAHGYRVFGKMADDEDFRGIILVRKDSGIQQVSDLKGKAVAYPAATALAATMIPQQYLHSHGIDINTDIENRYVGSQESSIMNVLLGDVAAAATWPVPWKIFMAEHPEQAAQLDVKWQTEAMVNNGWVARADVPAELVERFARQLFSLQDDEAGRKLLQAVPVSRFEPATEQTYQPVRIFLENFNRTIRPIEQ</sequence>
<dbReference type="RefSeq" id="WP_192376309.1">
    <property type="nucleotide sequence ID" value="NZ_CAJHIV010000001.1"/>
</dbReference>